<dbReference type="GO" id="GO:0005524">
    <property type="term" value="F:ATP binding"/>
    <property type="evidence" value="ECO:0007669"/>
    <property type="project" value="UniProtKB-KW"/>
</dbReference>
<keyword evidence="6" id="KW-0547">Nucleotide-binding</keyword>
<keyword evidence="11" id="KW-0229">DNA integration</keyword>
<accession>A0A397A9X8</accession>
<keyword evidence="2" id="KW-1188">Viral release from host cell</keyword>
<dbReference type="Gene3D" id="3.30.420.10">
    <property type="entry name" value="Ribonuclease H-like superfamily/Ribonuclease H"/>
    <property type="match status" value="1"/>
</dbReference>
<evidence type="ECO:0000256" key="4">
    <source>
        <dbReference type="ARBA" id="ARBA00022722"/>
    </source>
</evidence>
<comment type="caution">
    <text evidence="18">The sequence shown here is derived from an EMBL/GenBank/DDBJ whole genome shotgun (WGS) entry which is preliminary data.</text>
</comment>
<keyword evidence="13" id="KW-0239">DNA-directed DNA polymerase</keyword>
<evidence type="ECO:0000256" key="10">
    <source>
        <dbReference type="ARBA" id="ARBA00022842"/>
    </source>
</evidence>
<evidence type="ECO:0000256" key="3">
    <source>
        <dbReference type="ARBA" id="ARBA00022670"/>
    </source>
</evidence>
<evidence type="ECO:0000256" key="13">
    <source>
        <dbReference type="ARBA" id="ARBA00022932"/>
    </source>
</evidence>
<dbReference type="GO" id="GO:0046872">
    <property type="term" value="F:metal ion binding"/>
    <property type="evidence" value="ECO:0007669"/>
    <property type="project" value="UniProtKB-KW"/>
</dbReference>
<dbReference type="EMBL" id="QUSZ01006782">
    <property type="protein sequence ID" value="RHY04590.1"/>
    <property type="molecule type" value="Genomic_DNA"/>
</dbReference>
<dbReference type="GO" id="GO:0008233">
    <property type="term" value="F:peptidase activity"/>
    <property type="evidence" value="ECO:0007669"/>
    <property type="project" value="UniProtKB-KW"/>
</dbReference>
<keyword evidence="4" id="KW-0540">Nuclease</keyword>
<dbReference type="InterPro" id="IPR012337">
    <property type="entry name" value="RNaseH-like_sf"/>
</dbReference>
<feature type="compositionally biased region" description="Polar residues" evidence="16">
    <location>
        <begin position="425"/>
        <end position="434"/>
    </location>
</feature>
<evidence type="ECO:0000256" key="2">
    <source>
        <dbReference type="ARBA" id="ARBA00022612"/>
    </source>
</evidence>
<keyword evidence="13" id="KW-0808">Transferase</keyword>
<keyword evidence="12" id="KW-0695">RNA-directed DNA polymerase</keyword>
<keyword evidence="7" id="KW-0255">Endonuclease</keyword>
<dbReference type="InterPro" id="IPR057670">
    <property type="entry name" value="SH3_retrovirus"/>
</dbReference>
<evidence type="ECO:0000313" key="19">
    <source>
        <dbReference type="Proteomes" id="UP000265427"/>
    </source>
</evidence>
<organism evidence="18 19">
    <name type="scientific">Aphanomyces astaci</name>
    <name type="common">Crayfish plague agent</name>
    <dbReference type="NCBI Taxonomy" id="112090"/>
    <lineage>
        <taxon>Eukaryota</taxon>
        <taxon>Sar</taxon>
        <taxon>Stramenopiles</taxon>
        <taxon>Oomycota</taxon>
        <taxon>Saprolegniomycetes</taxon>
        <taxon>Saprolegniales</taxon>
        <taxon>Verrucalvaceae</taxon>
        <taxon>Aphanomyces</taxon>
    </lineage>
</organism>
<dbReference type="Pfam" id="PF25597">
    <property type="entry name" value="SH3_retrovirus"/>
    <property type="match status" value="1"/>
</dbReference>
<dbReference type="VEuPathDB" id="FungiDB:H257_09384"/>
<dbReference type="Pfam" id="PF22936">
    <property type="entry name" value="Pol_BBD"/>
    <property type="match status" value="1"/>
</dbReference>
<evidence type="ECO:0000256" key="14">
    <source>
        <dbReference type="ARBA" id="ARBA00023113"/>
    </source>
</evidence>
<keyword evidence="14" id="KW-0917">Virion maturation</keyword>
<dbReference type="SUPFAM" id="SSF53098">
    <property type="entry name" value="Ribonuclease H-like"/>
    <property type="match status" value="1"/>
</dbReference>
<dbReference type="GO" id="GO:0003887">
    <property type="term" value="F:DNA-directed DNA polymerase activity"/>
    <property type="evidence" value="ECO:0007669"/>
    <property type="project" value="UniProtKB-KW"/>
</dbReference>
<feature type="compositionally biased region" description="Basic and acidic residues" evidence="16">
    <location>
        <begin position="488"/>
        <end position="538"/>
    </location>
</feature>
<dbReference type="PANTHER" id="PTHR42648:SF11">
    <property type="entry name" value="TRANSPOSON TY4-P GAG-POL POLYPROTEIN"/>
    <property type="match status" value="1"/>
</dbReference>
<proteinExistence type="predicted"/>
<dbReference type="GO" id="GO:0004519">
    <property type="term" value="F:endonuclease activity"/>
    <property type="evidence" value="ECO:0007669"/>
    <property type="project" value="UniProtKB-KW"/>
</dbReference>
<gene>
    <name evidence="18" type="ORF">DYB36_007025</name>
</gene>
<keyword evidence="8" id="KW-0378">Hydrolase</keyword>
<evidence type="ECO:0000256" key="6">
    <source>
        <dbReference type="ARBA" id="ARBA00022741"/>
    </source>
</evidence>
<dbReference type="InterPro" id="IPR001584">
    <property type="entry name" value="Integrase_cat-core"/>
</dbReference>
<dbReference type="AlphaFoldDB" id="A0A397A9X8"/>
<dbReference type="VEuPathDB" id="FungiDB:H257_18612"/>
<evidence type="ECO:0000256" key="12">
    <source>
        <dbReference type="ARBA" id="ARBA00022918"/>
    </source>
</evidence>
<keyword evidence="15" id="KW-0233">DNA recombination</keyword>
<keyword evidence="9" id="KW-0067">ATP-binding</keyword>
<evidence type="ECO:0000256" key="7">
    <source>
        <dbReference type="ARBA" id="ARBA00022759"/>
    </source>
</evidence>
<name>A0A397A9X8_APHAT</name>
<evidence type="ECO:0000256" key="1">
    <source>
        <dbReference type="ARBA" id="ARBA00002180"/>
    </source>
</evidence>
<dbReference type="Proteomes" id="UP000265427">
    <property type="component" value="Unassembled WGS sequence"/>
</dbReference>
<evidence type="ECO:0000259" key="17">
    <source>
        <dbReference type="PROSITE" id="PS50994"/>
    </source>
</evidence>
<dbReference type="InterPro" id="IPR054722">
    <property type="entry name" value="PolX-like_BBD"/>
</dbReference>
<dbReference type="InterPro" id="IPR036397">
    <property type="entry name" value="RNaseH_sf"/>
</dbReference>
<dbReference type="PANTHER" id="PTHR42648">
    <property type="entry name" value="TRANSPOSASE, PUTATIVE-RELATED"/>
    <property type="match status" value="1"/>
</dbReference>
<dbReference type="GO" id="GO:0006508">
    <property type="term" value="P:proteolysis"/>
    <property type="evidence" value="ECO:0007669"/>
    <property type="project" value="UniProtKB-KW"/>
</dbReference>
<keyword evidence="3" id="KW-0645">Protease</keyword>
<dbReference type="GO" id="GO:0006310">
    <property type="term" value="P:DNA recombination"/>
    <property type="evidence" value="ECO:0007669"/>
    <property type="project" value="UniProtKB-KW"/>
</dbReference>
<keyword evidence="10" id="KW-0460">Magnesium</keyword>
<feature type="domain" description="Integrase catalytic" evidence="17">
    <location>
        <begin position="696"/>
        <end position="792"/>
    </location>
</feature>
<feature type="compositionally biased region" description="Gly residues" evidence="16">
    <location>
        <begin position="392"/>
        <end position="405"/>
    </location>
</feature>
<reference evidence="18 19" key="1">
    <citation type="submission" date="2018-08" db="EMBL/GenBank/DDBJ databases">
        <title>Aphanomyces genome sequencing and annotation.</title>
        <authorList>
            <person name="Minardi D."/>
            <person name="Oidtmann B."/>
            <person name="Van Der Giezen M."/>
            <person name="Studholme D.J."/>
        </authorList>
    </citation>
    <scope>NUCLEOTIDE SEQUENCE [LARGE SCALE GENOMIC DNA]</scope>
    <source>
        <strain evidence="18 19">Kv</strain>
    </source>
</reference>
<feature type="compositionally biased region" description="Low complexity" evidence="16">
    <location>
        <begin position="579"/>
        <end position="600"/>
    </location>
</feature>
<dbReference type="GO" id="GO:0015074">
    <property type="term" value="P:DNA integration"/>
    <property type="evidence" value="ECO:0007669"/>
    <property type="project" value="UniProtKB-KW"/>
</dbReference>
<keyword evidence="5" id="KW-0479">Metal-binding</keyword>
<evidence type="ECO:0000256" key="16">
    <source>
        <dbReference type="SAM" id="MobiDB-lite"/>
    </source>
</evidence>
<evidence type="ECO:0000313" key="18">
    <source>
        <dbReference type="EMBL" id="RHY04590.1"/>
    </source>
</evidence>
<dbReference type="InterPro" id="IPR039537">
    <property type="entry name" value="Retrotran_Ty1/copia-like"/>
</dbReference>
<sequence>MSLPPTSSSRAALPITHRLVGAENYDDWFLELTSIILPGEALDSMATQCTEVEAVWSMKGLIRAFRVLDSDVRRIRHHLDAAANVQPGTTPPPPLTLDTHKVVGAALTEWLSINRSTNEVLAKAIRADIESKLKAESAAVSRACALVQASLSDTVRRDIAAANLEKCAHCIISKLRGKYCSEEQKHATAISVYQRLHAFKFRPHASLDANLQAFDKLRTAVEKLEGHPLSDSHLASALLAALPSCIMQDYYMWRGPKPSIPYQDMRRLLEQHWPDLTLKYPSILGPAPTALAVPVHGSAPATATTRSSALALPAFRDGASQREGYGQAAAAPWGAQGQDPMADWCGYCLSSGSHSTYTCTKLSRAFHQNAVRQDFVFPPGWAAIPPGELPPSGGGRRTQGGPSGHRGGKRHGKGGGRGGGTGTPFLNTIRQGYASSGPPGHATSGRSGYASMGQGGHSGYASFNHGDYRDDQRGRSPFRQSASRYRSRSGDRYRDYREDRGYYRDDRAPYRDDRGYYRDDRAPYRDDRGSYRDDRGPYRPDSGTNQDDRHYRSRSHSMYDDRRHRSRSRSAPPVDQGYAQQASTPQRSQSRSASRGSTRTLVSQNTPDGHQLHVIGRGTVRLEVAGINDDTLVIYLQDVYHIPDLHFNLFSVGRALHMDRHKIVSITPQEWTLATYDGEFTATYDEATGFEFEEIQALQMDNAKEYVKLGARIQSEYGTRLTYTNAYTPTQNPVAERRMGMIVTMARSMLLHGNLPQFLWGEAISHAVLLMNILPSTTIGGDTPYRLWHQSHPDYARLRVFGCVAYAHVNIPMRVNKLSPRGMLCMYIGLPETSRGFKLLNIDTHYVLTSRDVTFVEHQFPLLKSLTTPPTKPAFTPWGGCTVHDTNTSTLVWGGLFMDDASTLIWGGRDIHVALIWGGWDISPHPTWGGRYDLTSTHTWGGFTSWVNRYSVASPCRT</sequence>
<dbReference type="GO" id="GO:0003964">
    <property type="term" value="F:RNA-directed DNA polymerase activity"/>
    <property type="evidence" value="ECO:0007669"/>
    <property type="project" value="UniProtKB-KW"/>
</dbReference>
<dbReference type="GO" id="GO:0003676">
    <property type="term" value="F:nucleic acid binding"/>
    <property type="evidence" value="ECO:0007669"/>
    <property type="project" value="InterPro"/>
</dbReference>
<keyword evidence="13" id="KW-0548">Nucleotidyltransferase</keyword>
<comment type="function">
    <text evidence="1">The aspartyl protease (PR) mediates the proteolytic cleavages of the Gag and Gag-Pol polyproteins after assembly of the VLP.</text>
</comment>
<dbReference type="PROSITE" id="PS50994">
    <property type="entry name" value="INTEGRASE"/>
    <property type="match status" value="1"/>
</dbReference>
<feature type="region of interest" description="Disordered" evidence="16">
    <location>
        <begin position="382"/>
        <end position="610"/>
    </location>
</feature>
<evidence type="ECO:0000256" key="11">
    <source>
        <dbReference type="ARBA" id="ARBA00022908"/>
    </source>
</evidence>
<evidence type="ECO:0000256" key="5">
    <source>
        <dbReference type="ARBA" id="ARBA00022723"/>
    </source>
</evidence>
<evidence type="ECO:0000256" key="15">
    <source>
        <dbReference type="ARBA" id="ARBA00023172"/>
    </source>
</evidence>
<evidence type="ECO:0000256" key="9">
    <source>
        <dbReference type="ARBA" id="ARBA00022840"/>
    </source>
</evidence>
<protein>
    <recommendedName>
        <fullName evidence="17">Integrase catalytic domain-containing protein</fullName>
    </recommendedName>
</protein>
<evidence type="ECO:0000256" key="8">
    <source>
        <dbReference type="ARBA" id="ARBA00022801"/>
    </source>
</evidence>